<dbReference type="AlphaFoldDB" id="A0A7W7KCS1"/>
<evidence type="ECO:0000313" key="2">
    <source>
        <dbReference type="EMBL" id="MBB4859683.1"/>
    </source>
</evidence>
<evidence type="ECO:0000313" key="3">
    <source>
        <dbReference type="Proteomes" id="UP000555448"/>
    </source>
</evidence>
<gene>
    <name evidence="2" type="ORF">HNO88_003012</name>
</gene>
<name>A0A7W7KCS1_9SPHN</name>
<sequence>MTAKRRLVPLTELKELFDFLRQEGFDPAACSVDIRADGVAVSPPATTPGNAYDAWKAKDKNRDRPARSQ</sequence>
<proteinExistence type="predicted"/>
<organism evidence="2 3">
    <name type="scientific">Novosphingobium chloroacetimidivorans</name>
    <dbReference type="NCBI Taxonomy" id="1428314"/>
    <lineage>
        <taxon>Bacteria</taxon>
        <taxon>Pseudomonadati</taxon>
        <taxon>Pseudomonadota</taxon>
        <taxon>Alphaproteobacteria</taxon>
        <taxon>Sphingomonadales</taxon>
        <taxon>Sphingomonadaceae</taxon>
        <taxon>Novosphingobium</taxon>
    </lineage>
</organism>
<feature type="region of interest" description="Disordered" evidence="1">
    <location>
        <begin position="42"/>
        <end position="69"/>
    </location>
</feature>
<accession>A0A7W7KCS1</accession>
<protein>
    <submittedName>
        <fullName evidence="2">Uncharacterized protein</fullName>
    </submittedName>
</protein>
<dbReference type="Proteomes" id="UP000555448">
    <property type="component" value="Unassembled WGS sequence"/>
</dbReference>
<reference evidence="2 3" key="1">
    <citation type="submission" date="2020-08" db="EMBL/GenBank/DDBJ databases">
        <title>Functional genomics of gut bacteria from endangered species of beetles.</title>
        <authorList>
            <person name="Carlos-Shanley C."/>
        </authorList>
    </citation>
    <scope>NUCLEOTIDE SEQUENCE [LARGE SCALE GENOMIC DNA]</scope>
    <source>
        <strain evidence="2 3">S00245</strain>
    </source>
</reference>
<comment type="caution">
    <text evidence="2">The sequence shown here is derived from an EMBL/GenBank/DDBJ whole genome shotgun (WGS) entry which is preliminary data.</text>
</comment>
<dbReference type="EMBL" id="JACHLR010000013">
    <property type="protein sequence ID" value="MBB4859683.1"/>
    <property type="molecule type" value="Genomic_DNA"/>
</dbReference>
<evidence type="ECO:0000256" key="1">
    <source>
        <dbReference type="SAM" id="MobiDB-lite"/>
    </source>
</evidence>
<feature type="compositionally biased region" description="Basic and acidic residues" evidence="1">
    <location>
        <begin position="55"/>
        <end position="69"/>
    </location>
</feature>
<keyword evidence="3" id="KW-1185">Reference proteome</keyword>